<evidence type="ECO:0000313" key="3">
    <source>
        <dbReference type="Proteomes" id="UP000193834"/>
    </source>
</evidence>
<dbReference type="InterPro" id="IPR029058">
    <property type="entry name" value="AB_hydrolase_fold"/>
</dbReference>
<gene>
    <name evidence="2" type="ORF">SAMN06295960_1203</name>
</gene>
<dbReference type="CDD" id="cd00519">
    <property type="entry name" value="Lipase_3"/>
    <property type="match status" value="1"/>
</dbReference>
<dbReference type="STRING" id="1852522.SAMN06295960_1203"/>
<dbReference type="InterPro" id="IPR051218">
    <property type="entry name" value="Sec_MonoDiacylglyc_Lipase"/>
</dbReference>
<feature type="domain" description="Fungal lipase-type" evidence="1">
    <location>
        <begin position="70"/>
        <end position="199"/>
    </location>
</feature>
<keyword evidence="3" id="KW-1185">Reference proteome</keyword>
<dbReference type="SUPFAM" id="SSF53474">
    <property type="entry name" value="alpha/beta-Hydrolases"/>
    <property type="match status" value="1"/>
</dbReference>
<organism evidence="2 3">
    <name type="scientific">Paenibacillus aquistagni</name>
    <dbReference type="NCBI Taxonomy" id="1852522"/>
    <lineage>
        <taxon>Bacteria</taxon>
        <taxon>Bacillati</taxon>
        <taxon>Bacillota</taxon>
        <taxon>Bacilli</taxon>
        <taxon>Bacillales</taxon>
        <taxon>Paenibacillaceae</taxon>
        <taxon>Paenibacillus</taxon>
    </lineage>
</organism>
<dbReference type="AlphaFoldDB" id="A0A1X7J519"/>
<dbReference type="Pfam" id="PF01764">
    <property type="entry name" value="Lipase_3"/>
    <property type="match status" value="1"/>
</dbReference>
<evidence type="ECO:0000259" key="1">
    <source>
        <dbReference type="Pfam" id="PF01764"/>
    </source>
</evidence>
<reference evidence="2 3" key="1">
    <citation type="submission" date="2017-04" db="EMBL/GenBank/DDBJ databases">
        <authorList>
            <person name="Afonso C.L."/>
            <person name="Miller P.J."/>
            <person name="Scott M.A."/>
            <person name="Spackman E."/>
            <person name="Goraichik I."/>
            <person name="Dimitrov K.M."/>
            <person name="Suarez D.L."/>
            <person name="Swayne D.E."/>
        </authorList>
    </citation>
    <scope>NUCLEOTIDE SEQUENCE [LARGE SCALE GENOMIC DNA]</scope>
    <source>
        <strain evidence="2 3">11</strain>
    </source>
</reference>
<dbReference type="EMBL" id="FXAZ01000001">
    <property type="protein sequence ID" value="SMG22574.1"/>
    <property type="molecule type" value="Genomic_DNA"/>
</dbReference>
<name>A0A1X7J519_9BACL</name>
<sequence length="283" mass="32167">MSPPRMEKIDTQEAILLAAMIHQSYERFEQRRLILPEGYHLRLIIKALAGVEEPEAEVFGFLAESEDQIVVVFRGTRTFKDNESDQDLYQVPFPFVKNAGKTHRGFTCIYQSARNELFQALSRLSPRKKLFVAGHSLGGALAVLAAFDIAVNTSFKKLMTYTYGSPRVADPVFAAHYNRTIKKSFRIENIHDIIPTLPDRLYPPPFTKKGLKYQHVKMKVPLSFQLNSLPVRNHEIVCYFKYISVKDPRYTQALCTLNPGFCPSTEMCVPFKGICSPVEGDQA</sequence>
<dbReference type="RefSeq" id="WP_085493372.1">
    <property type="nucleotide sequence ID" value="NZ_FXAZ01000001.1"/>
</dbReference>
<dbReference type="PANTHER" id="PTHR45856:SF24">
    <property type="entry name" value="FUNGAL LIPASE-LIKE DOMAIN-CONTAINING PROTEIN"/>
    <property type="match status" value="1"/>
</dbReference>
<accession>A0A1X7J519</accession>
<proteinExistence type="predicted"/>
<dbReference type="PANTHER" id="PTHR45856">
    <property type="entry name" value="ALPHA/BETA-HYDROLASES SUPERFAMILY PROTEIN"/>
    <property type="match status" value="1"/>
</dbReference>
<evidence type="ECO:0000313" key="2">
    <source>
        <dbReference type="EMBL" id="SMG22574.1"/>
    </source>
</evidence>
<dbReference type="Gene3D" id="3.40.50.1820">
    <property type="entry name" value="alpha/beta hydrolase"/>
    <property type="match status" value="1"/>
</dbReference>
<dbReference type="Proteomes" id="UP000193834">
    <property type="component" value="Unassembled WGS sequence"/>
</dbReference>
<dbReference type="OrthoDB" id="5522031at2"/>
<protein>
    <submittedName>
        <fullName evidence="2">Triacylglycerol lipase</fullName>
    </submittedName>
</protein>
<dbReference type="GO" id="GO:0006629">
    <property type="term" value="P:lipid metabolic process"/>
    <property type="evidence" value="ECO:0007669"/>
    <property type="project" value="InterPro"/>
</dbReference>
<dbReference type="InterPro" id="IPR002921">
    <property type="entry name" value="Fungal_lipase-type"/>
</dbReference>